<name>Q2SB41_HAHCH</name>
<dbReference type="KEGG" id="hch:HCH_05470"/>
<dbReference type="EMBL" id="CP000155">
    <property type="protein sequence ID" value="ABC32133.1"/>
    <property type="molecule type" value="Genomic_DNA"/>
</dbReference>
<evidence type="ECO:0000256" key="2">
    <source>
        <dbReference type="SAM" id="Phobius"/>
    </source>
</evidence>
<evidence type="ECO:0000256" key="1">
    <source>
        <dbReference type="SAM" id="MobiDB-lite"/>
    </source>
</evidence>
<dbReference type="eggNOG" id="COG3152">
    <property type="taxonomic scope" value="Bacteria"/>
</dbReference>
<dbReference type="HOGENOM" id="CLU_504101_0_0_6"/>
<reference evidence="3 4" key="1">
    <citation type="journal article" date="2005" name="Nucleic Acids Res.">
        <title>Genomic blueprint of Hahella chejuensis, a marine microbe producing an algicidal agent.</title>
        <authorList>
            <person name="Jeong H."/>
            <person name="Yim J.H."/>
            <person name="Lee C."/>
            <person name="Choi S.-H."/>
            <person name="Park Y.K."/>
            <person name="Yoon S.H."/>
            <person name="Hur C.-G."/>
            <person name="Kang H.-Y."/>
            <person name="Kim D."/>
            <person name="Lee H.H."/>
            <person name="Park K.H."/>
            <person name="Park S.-H."/>
            <person name="Park H.-S."/>
            <person name="Lee H.K."/>
            <person name="Oh T.K."/>
            <person name="Kim J.F."/>
        </authorList>
    </citation>
    <scope>NUCLEOTIDE SEQUENCE [LARGE SCALE GENOMIC DNA]</scope>
    <source>
        <strain evidence="3 4">KCTC 2396</strain>
    </source>
</reference>
<keyword evidence="2" id="KW-0472">Membrane</keyword>
<dbReference type="RefSeq" id="WP_011399197.1">
    <property type="nucleotide sequence ID" value="NC_007645.1"/>
</dbReference>
<keyword evidence="2" id="KW-0812">Transmembrane</keyword>
<keyword evidence="4" id="KW-1185">Reference proteome</keyword>
<dbReference type="AlphaFoldDB" id="Q2SB41"/>
<keyword evidence="2" id="KW-1133">Transmembrane helix</keyword>
<protein>
    <submittedName>
        <fullName evidence="3">Uncharacterized protein</fullName>
    </submittedName>
</protein>
<dbReference type="Proteomes" id="UP000000238">
    <property type="component" value="Chromosome"/>
</dbReference>
<sequence>MKQFSFEFRGQLSPGADQAKVQARLAKLFQTAPAQLAPLFNGEAIFLREGLNEFTAKSYLQQFARVGAVGAVREQTTHTAPASDAIHTVNTIHTTKPGHNISVSPTSPPKATEMSPKSDDRSRCPKCQSLNIDAIQCLDCGVILEKYRQMQERLQNPPPQPAPVQAEPFRLEEADREQKRAAKWLSWAGLILTIVFVSDNYLLKMNFLYSAGIDLGYIPFFIGHLVLLRGCILYAESKGYSMLVGLLGLFSLAGLSILILLPDHRRDKSGVTGKHLATAGACILVCVVWLAGFFNKLHDMSEIANGAQQLSAGRHEYPDPALDSAPDVYEREQKEMQAYLEKSLKTIKDGSFRPSEITTLADVMFGALARYETWRNYQRYRHVAEQQPLPEPLASDWTKQNQRLFATLLYKNIDREKQRRLYTEKQNWLVGANPDQVGPFWDKFSRYLFDVLSDYMAAYRNALYLQPYNNDKNAPPPVVTLDLREMNLPDYAKLRKEVTLDTVTYSATLGQLSHTPLTVAFYLEPYTQRFGKQGVLTKGVVISPDFPSKYLYGHFNVFNRYPVEQELRE</sequence>
<accession>Q2SB41</accession>
<gene>
    <name evidence="3" type="ordered locus">HCH_05470</name>
</gene>
<dbReference type="STRING" id="349521.HCH_05470"/>
<feature type="region of interest" description="Disordered" evidence="1">
    <location>
        <begin position="94"/>
        <end position="123"/>
    </location>
</feature>
<feature type="transmembrane region" description="Helical" evidence="2">
    <location>
        <begin position="241"/>
        <end position="261"/>
    </location>
</feature>
<feature type="transmembrane region" description="Helical" evidence="2">
    <location>
        <begin position="215"/>
        <end position="235"/>
    </location>
</feature>
<evidence type="ECO:0000313" key="3">
    <source>
        <dbReference type="EMBL" id="ABC32133.1"/>
    </source>
</evidence>
<evidence type="ECO:0000313" key="4">
    <source>
        <dbReference type="Proteomes" id="UP000000238"/>
    </source>
</evidence>
<proteinExistence type="predicted"/>
<dbReference type="OrthoDB" id="6402943at2"/>
<feature type="transmembrane region" description="Helical" evidence="2">
    <location>
        <begin position="273"/>
        <end position="294"/>
    </location>
</feature>
<feature type="transmembrane region" description="Helical" evidence="2">
    <location>
        <begin position="184"/>
        <end position="203"/>
    </location>
</feature>
<organism evidence="3 4">
    <name type="scientific">Hahella chejuensis (strain KCTC 2396)</name>
    <dbReference type="NCBI Taxonomy" id="349521"/>
    <lineage>
        <taxon>Bacteria</taxon>
        <taxon>Pseudomonadati</taxon>
        <taxon>Pseudomonadota</taxon>
        <taxon>Gammaproteobacteria</taxon>
        <taxon>Oceanospirillales</taxon>
        <taxon>Hahellaceae</taxon>
        <taxon>Hahella</taxon>
    </lineage>
</organism>